<comment type="caution">
    <text evidence="2">The sequence shown here is derived from an EMBL/GenBank/DDBJ whole genome shotgun (WGS) entry which is preliminary data.</text>
</comment>
<reference evidence="2" key="1">
    <citation type="submission" date="2020-10" db="EMBL/GenBank/DDBJ databases">
        <title>Genome sequences of Pseudomonas isolates.</title>
        <authorList>
            <person name="Wessels L."/>
            <person name="Reich F."/>
            <person name="Hammerl J."/>
        </authorList>
    </citation>
    <scope>NUCLEOTIDE SEQUENCE</scope>
    <source>
        <strain evidence="2">20-MO00640-0</strain>
    </source>
</reference>
<dbReference type="Gene3D" id="2.60.40.2040">
    <property type="entry name" value="CFA/I fimbrial subunit E, pilin domain"/>
    <property type="match status" value="1"/>
</dbReference>
<accession>A0AAW4C0I0</accession>
<dbReference type="InterPro" id="IPR007540">
    <property type="entry name" value="Fimbrial_CS1-type"/>
</dbReference>
<evidence type="ECO:0000313" key="3">
    <source>
        <dbReference type="Proteomes" id="UP000639504"/>
    </source>
</evidence>
<evidence type="ECO:0008006" key="4">
    <source>
        <dbReference type="Google" id="ProtNLM"/>
    </source>
</evidence>
<dbReference type="GO" id="GO:0009289">
    <property type="term" value="C:pilus"/>
    <property type="evidence" value="ECO:0007669"/>
    <property type="project" value="InterPro"/>
</dbReference>
<feature type="signal peptide" evidence="1">
    <location>
        <begin position="1"/>
        <end position="20"/>
    </location>
</feature>
<keyword evidence="1" id="KW-0732">Signal</keyword>
<sequence>MKARFMAVPFLAFVASSALAIEPIRKDITVEAVVPAVEFTVEPDASWANKPVKLDYQVDKEAFVPFSNKFHAKSSVGAIEAKLQQAAIISSESETIALDVKVGNKSLQLTPVEVMSDADAKEGKELPISIDAIKPNDGYVAGTYSGTVSILFETAAPSAR</sequence>
<organism evidence="2 3">
    <name type="scientific">Pseudomonas putida</name>
    <name type="common">Arthrobacter siderocapsulatus</name>
    <dbReference type="NCBI Taxonomy" id="303"/>
    <lineage>
        <taxon>Bacteria</taxon>
        <taxon>Pseudomonadati</taxon>
        <taxon>Pseudomonadota</taxon>
        <taxon>Gammaproteobacteria</taxon>
        <taxon>Pseudomonadales</taxon>
        <taxon>Pseudomonadaceae</taxon>
        <taxon>Pseudomonas</taxon>
    </lineage>
</organism>
<evidence type="ECO:0000313" key="2">
    <source>
        <dbReference type="EMBL" id="MBF8738190.1"/>
    </source>
</evidence>
<name>A0AAW4C0I0_PSEPU</name>
<dbReference type="AlphaFoldDB" id="A0AAW4C0I0"/>
<proteinExistence type="predicted"/>
<dbReference type="Proteomes" id="UP000639504">
    <property type="component" value="Unassembled WGS sequence"/>
</dbReference>
<evidence type="ECO:0000256" key="1">
    <source>
        <dbReference type="SAM" id="SignalP"/>
    </source>
</evidence>
<protein>
    <recommendedName>
        <fullName evidence="4">Adhesin</fullName>
    </recommendedName>
</protein>
<feature type="chain" id="PRO_5043935449" description="Adhesin" evidence="1">
    <location>
        <begin position="21"/>
        <end position="160"/>
    </location>
</feature>
<dbReference type="EMBL" id="JADLKB010000035">
    <property type="protein sequence ID" value="MBF8738190.1"/>
    <property type="molecule type" value="Genomic_DNA"/>
</dbReference>
<gene>
    <name evidence="2" type="ORF">IR015_22550</name>
</gene>
<dbReference type="Pfam" id="PF04449">
    <property type="entry name" value="Fimbrial_CS1"/>
    <property type="match status" value="1"/>
</dbReference>
<dbReference type="RefSeq" id="WP_181381650.1">
    <property type="nucleotide sequence ID" value="NZ_JADLJW010000040.1"/>
</dbReference>